<organism evidence="2 3">
    <name type="scientific">Sphingobacterium spiritivorum ATCC 33300</name>
    <dbReference type="NCBI Taxonomy" id="525372"/>
    <lineage>
        <taxon>Bacteria</taxon>
        <taxon>Pseudomonadati</taxon>
        <taxon>Bacteroidota</taxon>
        <taxon>Sphingobacteriia</taxon>
        <taxon>Sphingobacteriales</taxon>
        <taxon>Sphingobacteriaceae</taxon>
        <taxon>Sphingobacterium</taxon>
    </lineage>
</organism>
<evidence type="ECO:0000313" key="2">
    <source>
        <dbReference type="EMBL" id="EEI91127.1"/>
    </source>
</evidence>
<comment type="caution">
    <text evidence="2">The sequence shown here is derived from an EMBL/GenBank/DDBJ whole genome shotgun (WGS) entry which is preliminary data.</text>
</comment>
<evidence type="ECO:0000313" key="3">
    <source>
        <dbReference type="Proteomes" id="UP000006241"/>
    </source>
</evidence>
<dbReference type="InterPro" id="IPR001296">
    <property type="entry name" value="Glyco_trans_1"/>
</dbReference>
<dbReference type="Gene3D" id="3.40.50.2000">
    <property type="entry name" value="Glycogen Phosphorylase B"/>
    <property type="match status" value="2"/>
</dbReference>
<dbReference type="EC" id="2.4.-.-" evidence="2"/>
<dbReference type="GO" id="GO:0016757">
    <property type="term" value="F:glycosyltransferase activity"/>
    <property type="evidence" value="ECO:0007669"/>
    <property type="project" value="UniProtKB-KW"/>
</dbReference>
<evidence type="ECO:0000259" key="1">
    <source>
        <dbReference type="Pfam" id="PF00534"/>
    </source>
</evidence>
<dbReference type="PANTHER" id="PTHR12526">
    <property type="entry name" value="GLYCOSYLTRANSFERASE"/>
    <property type="match status" value="1"/>
</dbReference>
<name>C2G144_SPHSI</name>
<sequence length="429" mass="48222">MEHYGDSAVYISVQHKTAADKFNIYLYMRTAIIGTYPPRQCGIATFTQDLYKAIVKSSAEAHSIFAMSDGSEESFPDEVAFVIDRNDVDSYKHAAHLINSYYDACIIQHEYGIFGGDTGEFILELLYKLQVPVVTNLHTVLQQPSPNEQRILQQLSMYSSKITVMTDRAIHMLSDIYQVDAQRVELIPHGVPDFKYNQEAAKTKLGLTDKKVMLSFGFLGRSKGFETAIDAVASVKDNDFKYIILGSTHPNIIRHEGEIYRESLMDKVKELGIEDKVEFVDTFATEELLVQYLSACDIYVTPYPNENQISSGTLSFAIGAGAAVLSTPYWYAKDLLANDRGILFDFKDSEGLATIINLLLEEPLLMARYRSNAKLYGQEMSWTNIGKRHVALLESFKKTDIKPTISFNSRNLKKNIAALFPTGNSRLSS</sequence>
<dbReference type="Pfam" id="PF00534">
    <property type="entry name" value="Glycos_transf_1"/>
    <property type="match status" value="1"/>
</dbReference>
<dbReference type="PANTHER" id="PTHR12526:SF572">
    <property type="entry name" value="BLL5144 PROTEIN"/>
    <property type="match status" value="1"/>
</dbReference>
<keyword evidence="2" id="KW-0808">Transferase</keyword>
<dbReference type="SUPFAM" id="SSF53756">
    <property type="entry name" value="UDP-Glycosyltransferase/glycogen phosphorylase"/>
    <property type="match status" value="1"/>
</dbReference>
<accession>C2G144</accession>
<feature type="domain" description="Glycosyl transferase family 1" evidence="1">
    <location>
        <begin position="199"/>
        <end position="374"/>
    </location>
</feature>
<gene>
    <name evidence="2" type="ORF">HMPREF0765_3300</name>
</gene>
<reference evidence="2 3" key="1">
    <citation type="submission" date="2009-01" db="EMBL/GenBank/DDBJ databases">
        <authorList>
            <person name="Qin X."/>
            <person name="Bachman B."/>
            <person name="Battles P."/>
            <person name="Bell A."/>
            <person name="Bess C."/>
            <person name="Bickham C."/>
            <person name="Chaboub L."/>
            <person name="Chen D."/>
            <person name="Coyle M."/>
            <person name="Deiros D.R."/>
            <person name="Dinh H."/>
            <person name="Forbes L."/>
            <person name="Fowler G."/>
            <person name="Francisco L."/>
            <person name="Fu Q."/>
            <person name="Gubbala S."/>
            <person name="Hale W."/>
            <person name="Han Y."/>
            <person name="Hemphill L."/>
            <person name="Highlander S.K."/>
            <person name="Hirani K."/>
            <person name="Hogues M."/>
            <person name="Jackson L."/>
            <person name="Jakkamsetti A."/>
            <person name="Javaid M."/>
            <person name="Jiang H."/>
            <person name="Korchina V."/>
            <person name="Kovar C."/>
            <person name="Lara F."/>
            <person name="Lee S."/>
            <person name="Mata R."/>
            <person name="Mathew T."/>
            <person name="Moen C."/>
            <person name="Morales K."/>
            <person name="Munidasa M."/>
            <person name="Nazareth L."/>
            <person name="Ngo R."/>
            <person name="Nguyen L."/>
            <person name="Okwuonu G."/>
            <person name="Ongeri F."/>
            <person name="Patil S."/>
            <person name="Petrosino J."/>
            <person name="Pham C."/>
            <person name="Pham P."/>
            <person name="Pu L.-L."/>
            <person name="Puazo M."/>
            <person name="Raj R."/>
            <person name="Reid J."/>
            <person name="Rouhana J."/>
            <person name="Saada N."/>
            <person name="Shang Y."/>
            <person name="Simmons D."/>
            <person name="Thornton R."/>
            <person name="Warren J."/>
            <person name="Weissenberger G."/>
            <person name="Zhang J."/>
            <person name="Zhang L."/>
            <person name="Zhou C."/>
            <person name="Zhu D."/>
            <person name="Muzny D."/>
            <person name="Worley K."/>
            <person name="Gibbs R."/>
        </authorList>
    </citation>
    <scope>NUCLEOTIDE SEQUENCE [LARGE SCALE GENOMIC DNA]</scope>
    <source>
        <strain evidence="2 3">ATCC 33300</strain>
    </source>
</reference>
<proteinExistence type="predicted"/>
<dbReference type="AlphaFoldDB" id="C2G144"/>
<dbReference type="Proteomes" id="UP000006241">
    <property type="component" value="Unassembled WGS sequence"/>
</dbReference>
<dbReference type="EMBL" id="ACHB01000072">
    <property type="protein sequence ID" value="EEI91127.1"/>
    <property type="molecule type" value="Genomic_DNA"/>
</dbReference>
<keyword evidence="2" id="KW-0328">Glycosyltransferase</keyword>
<protein>
    <submittedName>
        <fullName evidence="2">Glycosyltransferase, group 1 family protein</fullName>
        <ecNumber evidence="2">2.4.-.-</ecNumber>
    </submittedName>
</protein>
<dbReference type="CDD" id="cd03822">
    <property type="entry name" value="GT4_mannosyltransferase-like"/>
    <property type="match status" value="1"/>
</dbReference>
<dbReference type="HOGENOM" id="CLU_009583_14_4_10"/>